<keyword evidence="3" id="KW-0804">Transcription</keyword>
<dbReference type="InterPro" id="IPR050807">
    <property type="entry name" value="TransReg_Diox_bact_type"/>
</dbReference>
<sequence>MYADLVRTLTLDTVLVYIAANLRRLRQKRDMTQESLAEAAELDLRTLQDIEGMRQSVSLGALVRLANALDVSPAALLRPAEMPEIKRGRPRKRPAGT</sequence>
<dbReference type="PROSITE" id="PS50943">
    <property type="entry name" value="HTH_CROC1"/>
    <property type="match status" value="1"/>
</dbReference>
<dbReference type="InterPro" id="IPR010982">
    <property type="entry name" value="Lambda_DNA-bd_dom_sf"/>
</dbReference>
<dbReference type="SMART" id="SM00530">
    <property type="entry name" value="HTH_XRE"/>
    <property type="match status" value="1"/>
</dbReference>
<dbReference type="Gene3D" id="1.10.260.40">
    <property type="entry name" value="lambda repressor-like DNA-binding domains"/>
    <property type="match status" value="1"/>
</dbReference>
<evidence type="ECO:0000256" key="2">
    <source>
        <dbReference type="ARBA" id="ARBA00023125"/>
    </source>
</evidence>
<protein>
    <submittedName>
        <fullName evidence="5">Cro/Cl family transcriptional regulator</fullName>
    </submittedName>
</protein>
<dbReference type="CDD" id="cd00093">
    <property type="entry name" value="HTH_XRE"/>
    <property type="match status" value="1"/>
</dbReference>
<accession>A0A150P7I2</accession>
<gene>
    <name evidence="5" type="ORF">BE08_08305</name>
</gene>
<dbReference type="GO" id="GO:0005829">
    <property type="term" value="C:cytosol"/>
    <property type="evidence" value="ECO:0007669"/>
    <property type="project" value="TreeGrafter"/>
</dbReference>
<dbReference type="Proteomes" id="UP000075420">
    <property type="component" value="Unassembled WGS sequence"/>
</dbReference>
<dbReference type="SUPFAM" id="SSF47413">
    <property type="entry name" value="lambda repressor-like DNA-binding domains"/>
    <property type="match status" value="1"/>
</dbReference>
<organism evidence="5 6">
    <name type="scientific">Sorangium cellulosum</name>
    <name type="common">Polyangium cellulosum</name>
    <dbReference type="NCBI Taxonomy" id="56"/>
    <lineage>
        <taxon>Bacteria</taxon>
        <taxon>Pseudomonadati</taxon>
        <taxon>Myxococcota</taxon>
        <taxon>Polyangia</taxon>
        <taxon>Polyangiales</taxon>
        <taxon>Polyangiaceae</taxon>
        <taxon>Sorangium</taxon>
    </lineage>
</organism>
<evidence type="ECO:0000313" key="5">
    <source>
        <dbReference type="EMBL" id="KYF51438.1"/>
    </source>
</evidence>
<dbReference type="Pfam" id="PF01381">
    <property type="entry name" value="HTH_3"/>
    <property type="match status" value="1"/>
</dbReference>
<evidence type="ECO:0000313" key="6">
    <source>
        <dbReference type="Proteomes" id="UP000075420"/>
    </source>
</evidence>
<keyword evidence="1" id="KW-0805">Transcription regulation</keyword>
<dbReference type="GO" id="GO:0003700">
    <property type="term" value="F:DNA-binding transcription factor activity"/>
    <property type="evidence" value="ECO:0007669"/>
    <property type="project" value="TreeGrafter"/>
</dbReference>
<dbReference type="EMBL" id="JELY01002836">
    <property type="protein sequence ID" value="KYF51438.1"/>
    <property type="molecule type" value="Genomic_DNA"/>
</dbReference>
<dbReference type="AlphaFoldDB" id="A0A150P7I2"/>
<evidence type="ECO:0000256" key="1">
    <source>
        <dbReference type="ARBA" id="ARBA00023015"/>
    </source>
</evidence>
<feature type="domain" description="HTH cro/C1-type" evidence="4">
    <location>
        <begin position="22"/>
        <end position="76"/>
    </location>
</feature>
<dbReference type="PANTHER" id="PTHR46797:SF23">
    <property type="entry name" value="HTH-TYPE TRANSCRIPTIONAL REGULATOR SUTR"/>
    <property type="match status" value="1"/>
</dbReference>
<dbReference type="InterPro" id="IPR001387">
    <property type="entry name" value="Cro/C1-type_HTH"/>
</dbReference>
<proteinExistence type="predicted"/>
<dbReference type="PANTHER" id="PTHR46797">
    <property type="entry name" value="HTH-TYPE TRANSCRIPTIONAL REGULATOR"/>
    <property type="match status" value="1"/>
</dbReference>
<evidence type="ECO:0000259" key="4">
    <source>
        <dbReference type="PROSITE" id="PS50943"/>
    </source>
</evidence>
<dbReference type="GO" id="GO:0003677">
    <property type="term" value="F:DNA binding"/>
    <property type="evidence" value="ECO:0007669"/>
    <property type="project" value="UniProtKB-KW"/>
</dbReference>
<comment type="caution">
    <text evidence="5">The sequence shown here is derived from an EMBL/GenBank/DDBJ whole genome shotgun (WGS) entry which is preliminary data.</text>
</comment>
<keyword evidence="2" id="KW-0238">DNA-binding</keyword>
<name>A0A150P7I2_SORCE</name>
<reference evidence="5 6" key="1">
    <citation type="submission" date="2014-02" db="EMBL/GenBank/DDBJ databases">
        <title>The small core and large imbalanced accessory genome model reveals a collaborative survival strategy of Sorangium cellulosum strains in nature.</title>
        <authorList>
            <person name="Han K."/>
            <person name="Peng R."/>
            <person name="Blom J."/>
            <person name="Li Y.-Z."/>
        </authorList>
    </citation>
    <scope>NUCLEOTIDE SEQUENCE [LARGE SCALE GENOMIC DNA]</scope>
    <source>
        <strain evidence="5 6">So0157-25</strain>
    </source>
</reference>
<evidence type="ECO:0000256" key="3">
    <source>
        <dbReference type="ARBA" id="ARBA00023163"/>
    </source>
</evidence>